<organism evidence="1 2">
    <name type="scientific">Streptomyces gilvifuscus</name>
    <dbReference type="NCBI Taxonomy" id="1550617"/>
    <lineage>
        <taxon>Bacteria</taxon>
        <taxon>Bacillati</taxon>
        <taxon>Actinomycetota</taxon>
        <taxon>Actinomycetes</taxon>
        <taxon>Kitasatosporales</taxon>
        <taxon>Streptomycetaceae</taxon>
        <taxon>Streptomyces</taxon>
    </lineage>
</organism>
<dbReference type="Proteomes" id="UP001221328">
    <property type="component" value="Unassembled WGS sequence"/>
</dbReference>
<keyword evidence="2" id="KW-1185">Reference proteome</keyword>
<dbReference type="SUPFAM" id="SSF103084">
    <property type="entry name" value="Holliday junction resolvase RusA"/>
    <property type="match status" value="1"/>
</dbReference>
<dbReference type="RefSeq" id="WP_200704126.1">
    <property type="nucleotide sequence ID" value="NZ_JAQOSK010000001.1"/>
</dbReference>
<dbReference type="Pfam" id="PF05866">
    <property type="entry name" value="RusA"/>
    <property type="match status" value="1"/>
</dbReference>
<comment type="caution">
    <text evidence="1">The sequence shown here is derived from an EMBL/GenBank/DDBJ whole genome shotgun (WGS) entry which is preliminary data.</text>
</comment>
<gene>
    <name evidence="1" type="ORF">PO587_00495</name>
</gene>
<evidence type="ECO:0000313" key="2">
    <source>
        <dbReference type="Proteomes" id="UP001221328"/>
    </source>
</evidence>
<evidence type="ECO:0000313" key="1">
    <source>
        <dbReference type="EMBL" id="MDC2952928.1"/>
    </source>
</evidence>
<reference evidence="1 2" key="1">
    <citation type="journal article" date="2015" name="Int. J. Syst. Evol. Microbiol.">
        <title>Streptomyces gilvifuscus sp. nov., an actinomycete that produces antibacterial compounds isolated from soil.</title>
        <authorList>
            <person name="Nguyen T.M."/>
            <person name="Kim J."/>
        </authorList>
    </citation>
    <scope>NUCLEOTIDE SEQUENCE [LARGE SCALE GENOMIC DNA]</scope>
    <source>
        <strain evidence="1 2">T113</strain>
    </source>
</reference>
<sequence>MSSSVVTERDFVVEEFRDYGRVEIRSAVDPISLQADPARKAGFKAALGSAVQKATTGVFTHDVEVSLVWLIEESRRYQTHLVADLDNVMKPILDAVTGADGIMIDDNQIQSIDASWMTPAGRTGFELKFTALMADDFVSREGLSFVEFSADRCYLLPQMDRSAQVALVRGYRQALEEYRRMLAAGIAEGAARSVLPLVRPFPRARLGKFTVFPHADF</sequence>
<protein>
    <submittedName>
        <fullName evidence="1">RusA family crossover junction endodeoxyribonuclease</fullName>
    </submittedName>
</protein>
<dbReference type="InterPro" id="IPR036614">
    <property type="entry name" value="RusA-like_sf"/>
</dbReference>
<proteinExistence type="predicted"/>
<accession>A0ABT5FK83</accession>
<name>A0ABT5FK83_9ACTN</name>
<dbReference type="InterPro" id="IPR008822">
    <property type="entry name" value="Endonuclease_RusA-like"/>
</dbReference>
<dbReference type="EMBL" id="JAQOSK010000001">
    <property type="protein sequence ID" value="MDC2952928.1"/>
    <property type="molecule type" value="Genomic_DNA"/>
</dbReference>
<dbReference type="Gene3D" id="3.30.1330.70">
    <property type="entry name" value="Holliday junction resolvase RusA"/>
    <property type="match status" value="1"/>
</dbReference>